<keyword evidence="12" id="KW-0614">Plasmid</keyword>
<evidence type="ECO:0000256" key="6">
    <source>
        <dbReference type="ARBA" id="ARBA00022857"/>
    </source>
</evidence>
<dbReference type="GO" id="GO:0004324">
    <property type="term" value="F:ferredoxin-NADP+ reductase activity"/>
    <property type="evidence" value="ECO:0007669"/>
    <property type="project" value="UniProtKB-EC"/>
</dbReference>
<proteinExistence type="predicted"/>
<comment type="cofactor">
    <cofactor evidence="1">
        <name>FAD</name>
        <dbReference type="ChEBI" id="CHEBI:57692"/>
    </cofactor>
</comment>
<keyword evidence="3" id="KW-0285">Flavoprotein</keyword>
<evidence type="ECO:0000256" key="9">
    <source>
        <dbReference type="ARBA" id="ARBA00023014"/>
    </source>
</evidence>
<evidence type="ECO:0000256" key="7">
    <source>
        <dbReference type="ARBA" id="ARBA00023002"/>
    </source>
</evidence>
<evidence type="ECO:0000313" key="13">
    <source>
        <dbReference type="Proteomes" id="UP001162740"/>
    </source>
</evidence>
<protein>
    <recommendedName>
        <fullName evidence="2">ferredoxin--NADP(+) reductase</fullName>
        <ecNumber evidence="2">1.18.1.2</ecNumber>
    </recommendedName>
</protein>
<dbReference type="PROSITE" id="PS51379">
    <property type="entry name" value="4FE4S_FER_2"/>
    <property type="match status" value="1"/>
</dbReference>
<dbReference type="AlphaFoldDB" id="A0AA46X2M2"/>
<dbReference type="PANTHER" id="PTHR48467">
    <property type="entry name" value="GLUTAMATE SYNTHASE 1 [NADH], CHLOROPLASTIC-LIKE"/>
    <property type="match status" value="1"/>
</dbReference>
<dbReference type="GO" id="GO:0046872">
    <property type="term" value="F:metal ion binding"/>
    <property type="evidence" value="ECO:0007669"/>
    <property type="project" value="UniProtKB-KW"/>
</dbReference>
<keyword evidence="5" id="KW-0274">FAD</keyword>
<evidence type="ECO:0000256" key="1">
    <source>
        <dbReference type="ARBA" id="ARBA00001974"/>
    </source>
</evidence>
<evidence type="ECO:0000256" key="8">
    <source>
        <dbReference type="ARBA" id="ARBA00023004"/>
    </source>
</evidence>
<dbReference type="EC" id="1.18.1.2" evidence="2"/>
<dbReference type="PRINTS" id="PR00419">
    <property type="entry name" value="ADXRDTASE"/>
</dbReference>
<dbReference type="PANTHER" id="PTHR48467:SF1">
    <property type="entry name" value="GLUTAMATE SYNTHASE 1 [NADH], CHLOROPLASTIC-LIKE"/>
    <property type="match status" value="1"/>
</dbReference>
<evidence type="ECO:0000313" key="12">
    <source>
        <dbReference type="EMBL" id="UZF48317.1"/>
    </source>
</evidence>
<dbReference type="Pfam" id="PF00037">
    <property type="entry name" value="Fer4"/>
    <property type="match status" value="1"/>
</dbReference>
<feature type="domain" description="4Fe-4S ferredoxin-type" evidence="11">
    <location>
        <begin position="37"/>
        <end position="66"/>
    </location>
</feature>
<dbReference type="SUPFAM" id="SSF54862">
    <property type="entry name" value="4Fe-4S ferredoxins"/>
    <property type="match status" value="1"/>
</dbReference>
<dbReference type="Proteomes" id="UP001162740">
    <property type="component" value="Plasmid pGD02.2.1"/>
</dbReference>
<evidence type="ECO:0000256" key="2">
    <source>
        <dbReference type="ARBA" id="ARBA00013223"/>
    </source>
</evidence>
<dbReference type="InterPro" id="IPR055275">
    <property type="entry name" value="Ferredox_Rdtase"/>
</dbReference>
<evidence type="ECO:0000256" key="10">
    <source>
        <dbReference type="ARBA" id="ARBA00047776"/>
    </source>
</evidence>
<name>A0AA46X2M2_RHORH</name>
<dbReference type="InterPro" id="IPR036188">
    <property type="entry name" value="FAD/NAD-bd_sf"/>
</dbReference>
<keyword evidence="6" id="KW-0521">NADP</keyword>
<dbReference type="SUPFAM" id="SSF51971">
    <property type="entry name" value="Nucleotide-binding domain"/>
    <property type="match status" value="1"/>
</dbReference>
<evidence type="ECO:0000256" key="4">
    <source>
        <dbReference type="ARBA" id="ARBA00022723"/>
    </source>
</evidence>
<organism evidence="12 13">
    <name type="scientific">Rhodococcus rhodochrous</name>
    <dbReference type="NCBI Taxonomy" id="1829"/>
    <lineage>
        <taxon>Bacteria</taxon>
        <taxon>Bacillati</taxon>
        <taxon>Actinomycetota</taxon>
        <taxon>Actinomycetes</taxon>
        <taxon>Mycobacteriales</taxon>
        <taxon>Nocardiaceae</taxon>
        <taxon>Rhodococcus</taxon>
    </lineage>
</organism>
<keyword evidence="8" id="KW-0408">Iron</keyword>
<evidence type="ECO:0000256" key="5">
    <source>
        <dbReference type="ARBA" id="ARBA00022827"/>
    </source>
</evidence>
<dbReference type="GO" id="GO:0051536">
    <property type="term" value="F:iron-sulfur cluster binding"/>
    <property type="evidence" value="ECO:0007669"/>
    <property type="project" value="UniProtKB-KW"/>
</dbReference>
<sequence>MSFVIAQGCCNDASCISVCPVDCIRPRPGDPQFMSAEQLYIDPDACIDCAACMVECPVGAIYDEYDMPDHLEVFKEVNAEYFAENPLEISEPVKTTRRKLTKDGQPLRVAVIGSGPSGCYAVDQLSAVSGVEVSLFDRLPTPYGLARAGVAPDHQSTKNITKLFGKIIRRPNVTCYFNVEVGKHVSISELLDHHHAVVVAVGADSDRRLGIEGEDLPGSYPVRKFVAWYNGHPDHNSDEFDLSGERVIIVGNGNVALDAARMLVSDIDRLESSDMAEHALAALRHSGIREVVIVARRGVLDAAYTTSELMALGRMEGVDLVAIPEEVTAAKDDSRLDQAQVRRKHALAAASVTPKMRRRTVASFFGTD</sequence>
<dbReference type="InterPro" id="IPR023753">
    <property type="entry name" value="FAD/NAD-binding_dom"/>
</dbReference>
<dbReference type="RefSeq" id="WP_265572817.1">
    <property type="nucleotide sequence ID" value="NZ_CP083975.1"/>
</dbReference>
<dbReference type="PROSITE" id="PS00198">
    <property type="entry name" value="4FE4S_FER_1"/>
    <property type="match status" value="1"/>
</dbReference>
<comment type="catalytic activity">
    <reaction evidence="10">
        <text>2 reduced [2Fe-2S]-[ferredoxin] + NADP(+) + H(+) = 2 oxidized [2Fe-2S]-[ferredoxin] + NADPH</text>
        <dbReference type="Rhea" id="RHEA:20125"/>
        <dbReference type="Rhea" id="RHEA-COMP:10000"/>
        <dbReference type="Rhea" id="RHEA-COMP:10001"/>
        <dbReference type="ChEBI" id="CHEBI:15378"/>
        <dbReference type="ChEBI" id="CHEBI:33737"/>
        <dbReference type="ChEBI" id="CHEBI:33738"/>
        <dbReference type="ChEBI" id="CHEBI:57783"/>
        <dbReference type="ChEBI" id="CHEBI:58349"/>
        <dbReference type="EC" id="1.18.1.2"/>
    </reaction>
</comment>
<gene>
    <name evidence="12" type="ORF">KUM34_028680</name>
</gene>
<keyword evidence="7" id="KW-0560">Oxidoreductase</keyword>
<evidence type="ECO:0000259" key="11">
    <source>
        <dbReference type="PROSITE" id="PS51379"/>
    </source>
</evidence>
<accession>A0AA46X2M2</accession>
<keyword evidence="4" id="KW-0479">Metal-binding</keyword>
<keyword evidence="9" id="KW-0411">Iron-sulfur</keyword>
<dbReference type="EMBL" id="CP083975">
    <property type="protein sequence ID" value="UZF48317.1"/>
    <property type="molecule type" value="Genomic_DNA"/>
</dbReference>
<dbReference type="Pfam" id="PF07992">
    <property type="entry name" value="Pyr_redox_2"/>
    <property type="match status" value="1"/>
</dbReference>
<reference evidence="12 13" key="1">
    <citation type="journal article" date="2021" name="Front. Microbiol.">
        <title>Bacterial Transformation of Aromatic Monomers in Softwood Black Liquor.</title>
        <authorList>
            <person name="Navas L.E."/>
            <person name="Dexter G."/>
            <person name="Liu J."/>
            <person name="Levy-Booth D."/>
            <person name="Cho M."/>
            <person name="Jang S.K."/>
            <person name="Mansfield S.D."/>
            <person name="Renneckar S."/>
            <person name="Mohn W.W."/>
            <person name="Eltis L.D."/>
        </authorList>
    </citation>
    <scope>NUCLEOTIDE SEQUENCE [LARGE SCALE GENOMIC DNA]</scope>
    <source>
        <strain evidence="12 13">GD02</strain>
    </source>
</reference>
<geneLocation type="plasmid" evidence="12 13">
    <name>pGD02.2.1</name>
</geneLocation>
<dbReference type="Gene3D" id="3.30.70.20">
    <property type="match status" value="1"/>
</dbReference>
<dbReference type="InterPro" id="IPR017896">
    <property type="entry name" value="4Fe4S_Fe-S-bd"/>
</dbReference>
<evidence type="ECO:0000256" key="3">
    <source>
        <dbReference type="ARBA" id="ARBA00022630"/>
    </source>
</evidence>
<dbReference type="Gene3D" id="3.50.50.60">
    <property type="entry name" value="FAD/NAD(P)-binding domain"/>
    <property type="match status" value="1"/>
</dbReference>
<dbReference type="InterPro" id="IPR017900">
    <property type="entry name" value="4Fe4S_Fe_S_CS"/>
</dbReference>